<feature type="compositionally biased region" description="Basic and acidic residues" evidence="1">
    <location>
        <begin position="1"/>
        <end position="16"/>
    </location>
</feature>
<reference evidence="3" key="1">
    <citation type="journal article" date="2021" name="PeerJ">
        <title>Extensive microbial diversity within the chicken gut microbiome revealed by metagenomics and culture.</title>
        <authorList>
            <person name="Gilroy R."/>
            <person name="Ravi A."/>
            <person name="Getino M."/>
            <person name="Pursley I."/>
            <person name="Horton D.L."/>
            <person name="Alikhan N.F."/>
            <person name="Baker D."/>
            <person name="Gharbi K."/>
            <person name="Hall N."/>
            <person name="Watson M."/>
            <person name="Adriaenssens E.M."/>
            <person name="Foster-Nyarko E."/>
            <person name="Jarju S."/>
            <person name="Secka A."/>
            <person name="Antonio M."/>
            <person name="Oren A."/>
            <person name="Chaudhuri R.R."/>
            <person name="La Ragione R."/>
            <person name="Hildebrand F."/>
            <person name="Pallen M.J."/>
        </authorList>
    </citation>
    <scope>NUCLEOTIDE SEQUENCE</scope>
    <source>
        <strain evidence="3">ChiGjej4B4-7305</strain>
    </source>
</reference>
<feature type="compositionally biased region" description="Pro residues" evidence="1">
    <location>
        <begin position="18"/>
        <end position="48"/>
    </location>
</feature>
<protein>
    <recommendedName>
        <fullName evidence="5">Integral membrane protein</fullName>
    </recommendedName>
</protein>
<dbReference type="Proteomes" id="UP000824037">
    <property type="component" value="Unassembled WGS sequence"/>
</dbReference>
<dbReference type="EMBL" id="DXBY01000051">
    <property type="protein sequence ID" value="HIZ34697.1"/>
    <property type="molecule type" value="Genomic_DNA"/>
</dbReference>
<sequence>MSEKPPEGDRPGERAGPEPAPAEPGPPPPGPPPGAAGPPPPGPPPGPAGPAHDPFRPPQGPPAGHTGPPPPHSPPPGSPPGSPGGYPPGPGGAPAGYPPLPPEPQATDGFGFAWRAFTANAGTLILGQLAWALIVVAVTALWMLLLSATGLFAFGFGSEVAIAGGVFAFVGIVGIVLVVMVFVGILASAGITNATLKVVRGEPITVADFFRIPNLGVVIVVALLLGISSGILSITFIGPIILTFFAAYIVVFAIDQRQGIGEAITTGVKMALAFPGQTILLLLLAYVANFVGTLLCGIGVLVSLPLTALALAWQYRSQLPLMRARQ</sequence>
<feature type="transmembrane region" description="Helical" evidence="2">
    <location>
        <begin position="160"/>
        <end position="188"/>
    </location>
</feature>
<dbReference type="AlphaFoldDB" id="A0A9D2ECB1"/>
<feature type="transmembrane region" description="Helical" evidence="2">
    <location>
        <begin position="209"/>
        <end position="228"/>
    </location>
</feature>
<evidence type="ECO:0000256" key="2">
    <source>
        <dbReference type="SAM" id="Phobius"/>
    </source>
</evidence>
<feature type="region of interest" description="Disordered" evidence="1">
    <location>
        <begin position="1"/>
        <end position="104"/>
    </location>
</feature>
<name>A0A9D2ECB1_9MICO</name>
<organism evidence="3 4">
    <name type="scientific">Candidatus Ruania gallistercoris</name>
    <dbReference type="NCBI Taxonomy" id="2838746"/>
    <lineage>
        <taxon>Bacteria</taxon>
        <taxon>Bacillati</taxon>
        <taxon>Actinomycetota</taxon>
        <taxon>Actinomycetes</taxon>
        <taxon>Micrococcales</taxon>
        <taxon>Ruaniaceae</taxon>
        <taxon>Ruania</taxon>
    </lineage>
</organism>
<gene>
    <name evidence="3" type="ORF">H9815_02875</name>
</gene>
<feature type="transmembrane region" description="Helical" evidence="2">
    <location>
        <begin position="129"/>
        <end position="154"/>
    </location>
</feature>
<keyword evidence="2" id="KW-0472">Membrane</keyword>
<keyword evidence="2" id="KW-0812">Transmembrane</keyword>
<comment type="caution">
    <text evidence="3">The sequence shown here is derived from an EMBL/GenBank/DDBJ whole genome shotgun (WGS) entry which is preliminary data.</text>
</comment>
<feature type="transmembrane region" description="Helical" evidence="2">
    <location>
        <begin position="292"/>
        <end position="313"/>
    </location>
</feature>
<evidence type="ECO:0000313" key="3">
    <source>
        <dbReference type="EMBL" id="HIZ34697.1"/>
    </source>
</evidence>
<evidence type="ECO:0000256" key="1">
    <source>
        <dbReference type="SAM" id="MobiDB-lite"/>
    </source>
</evidence>
<feature type="transmembrane region" description="Helical" evidence="2">
    <location>
        <begin position="266"/>
        <end position="286"/>
    </location>
</feature>
<proteinExistence type="predicted"/>
<feature type="transmembrane region" description="Helical" evidence="2">
    <location>
        <begin position="234"/>
        <end position="254"/>
    </location>
</feature>
<feature type="compositionally biased region" description="Pro residues" evidence="1">
    <location>
        <begin position="56"/>
        <end position="104"/>
    </location>
</feature>
<accession>A0A9D2ECB1</accession>
<evidence type="ECO:0000313" key="4">
    <source>
        <dbReference type="Proteomes" id="UP000824037"/>
    </source>
</evidence>
<keyword evidence="2" id="KW-1133">Transmembrane helix</keyword>
<reference evidence="3" key="2">
    <citation type="submission" date="2021-04" db="EMBL/GenBank/DDBJ databases">
        <authorList>
            <person name="Gilroy R."/>
        </authorList>
    </citation>
    <scope>NUCLEOTIDE SEQUENCE</scope>
    <source>
        <strain evidence="3">ChiGjej4B4-7305</strain>
    </source>
</reference>
<evidence type="ECO:0008006" key="5">
    <source>
        <dbReference type="Google" id="ProtNLM"/>
    </source>
</evidence>